<proteinExistence type="predicted"/>
<dbReference type="GO" id="GO:0003746">
    <property type="term" value="F:translation elongation factor activity"/>
    <property type="evidence" value="ECO:0007669"/>
    <property type="project" value="UniProtKB-KW"/>
</dbReference>
<dbReference type="PROSITE" id="PS51722">
    <property type="entry name" value="G_TR_2"/>
    <property type="match status" value="1"/>
</dbReference>
<dbReference type="InterPro" id="IPR053905">
    <property type="entry name" value="EF-G-like_DII"/>
</dbReference>
<dbReference type="EMBL" id="ATHO01000007">
    <property type="protein sequence ID" value="EQB14779.1"/>
    <property type="molecule type" value="Genomic_DNA"/>
</dbReference>
<dbReference type="PATRIC" id="fig|1329909.3.peg.195"/>
<evidence type="ECO:0000256" key="3">
    <source>
        <dbReference type="ARBA" id="ARBA00022768"/>
    </source>
</evidence>
<comment type="caution">
    <text evidence="9">The sequence shown here is derived from an EMBL/GenBank/DDBJ whole genome shotgun (WGS) entry which is preliminary data.</text>
</comment>
<dbReference type="GO" id="GO:0005525">
    <property type="term" value="F:GTP binding"/>
    <property type="evidence" value="ECO:0007669"/>
    <property type="project" value="UniProtKB-KW"/>
</dbReference>
<dbReference type="PANTHER" id="PTHR43261">
    <property type="entry name" value="TRANSLATION ELONGATION FACTOR G-RELATED"/>
    <property type="match status" value="1"/>
</dbReference>
<evidence type="ECO:0000256" key="2">
    <source>
        <dbReference type="ARBA" id="ARBA00022741"/>
    </source>
</evidence>
<dbReference type="Pfam" id="PF22042">
    <property type="entry name" value="EF-G_D2"/>
    <property type="match status" value="1"/>
</dbReference>
<dbReference type="SUPFAM" id="SSF50447">
    <property type="entry name" value="Translation proteins"/>
    <property type="match status" value="1"/>
</dbReference>
<gene>
    <name evidence="9" type="ORF">L288_01090</name>
</gene>
<dbReference type="InterPro" id="IPR014721">
    <property type="entry name" value="Ribsml_uS5_D2-typ_fold_subgr"/>
</dbReference>
<evidence type="ECO:0000256" key="5">
    <source>
        <dbReference type="ARBA" id="ARBA00023134"/>
    </source>
</evidence>
<feature type="domain" description="Tr-type G" evidence="8">
    <location>
        <begin position="4"/>
        <end position="277"/>
    </location>
</feature>
<dbReference type="InterPro" id="IPR005517">
    <property type="entry name" value="Transl_elong_EFG/EF2_IV"/>
</dbReference>
<dbReference type="Pfam" id="PF00679">
    <property type="entry name" value="EFG_C"/>
    <property type="match status" value="1"/>
</dbReference>
<dbReference type="GO" id="GO:0032790">
    <property type="term" value="P:ribosome disassembly"/>
    <property type="evidence" value="ECO:0007669"/>
    <property type="project" value="TreeGrafter"/>
</dbReference>
<keyword evidence="3 9" id="KW-0251">Elongation factor</keyword>
<sequence length="674" mass="70943">MSGSRLRAVALAGPAGAGKTSLAEALLFVAGAIPRQGSVQAGSSIGDSSPEARERGSSTELNLMQFEWMGDGFCLIDIPGSPGFAADGAAALRLADLAIVVADPDPARAPLIEPALRMLEQAGIPHALFVNKIDQARGSIEELLAALAPMSKAALVARQIPIREGERVVGFVDLAHERAYLYGQGKASTLVALPPEQAGEEAAARFHMLEQLADHDDALLEQLLSDEQPRLDTIFADLARETASGLIVPVLFGSAASGFGLRRLLKMLRHDTPHEAQTAARLGLDGECAQVFKISHAAAVGRLALARLFGGPLADGAELIDTDGQPMRAGGLFTLQGGSTAKAASAAPGSITGIAKVDTVRAGDTLGTAGKPVKADLHGEKPVANCAIAIAAKDHKDEVRLSAALNRLTEEDPGLGWDQDAMSHEALLHGMNEEHLAVAINRLKRRYGVALSVQRPSIAYRESIRKPVTQRGRHRKQSGGHGQYGDVVLEVRPLERGEGIMFEERITGGAVPKQWIPAVEKGMMDALAKGPLGFPVVDVAAALIDGSFHSVDSSELAFRTAGRIAMADALAAASPYLLEPVAHVTITTPGSATSRITSAIASRRGQMLRLGTLEGWSNWEVIEALLPEAGLHGLEAEIRSMSQGMAHYISRFDHLAEVAPKVAGTIVQAARQTA</sequence>
<dbReference type="Pfam" id="PF14492">
    <property type="entry name" value="EFG_III"/>
    <property type="match status" value="1"/>
</dbReference>
<feature type="region of interest" description="Disordered" evidence="7">
    <location>
        <begin position="38"/>
        <end position="57"/>
    </location>
</feature>
<evidence type="ECO:0000313" key="9">
    <source>
        <dbReference type="EMBL" id="EQB14779.1"/>
    </source>
</evidence>
<dbReference type="Gene3D" id="3.30.230.10">
    <property type="match status" value="1"/>
</dbReference>
<keyword evidence="2" id="KW-0547">Nucleotide-binding</keyword>
<comment type="function">
    <text evidence="6">Catalyzes the GTP-dependent ribosomal translocation step during translation elongation. During this step, the ribosome changes from the pre-translocational (PRE) to the post-translocational (POST) state as the newly formed A-site-bound peptidyl-tRNA and P-site-bound deacylated tRNA move to the P and E sites, respectively. Catalyzes the coordinated movement of the two tRNA molecules, the mRNA and conformational changes in the ribosome.</text>
</comment>
<name>T0IYP1_9SPHN</name>
<dbReference type="InterPro" id="IPR041095">
    <property type="entry name" value="EFG_II"/>
</dbReference>
<dbReference type="CDD" id="cd04170">
    <property type="entry name" value="EF-G_bact"/>
    <property type="match status" value="1"/>
</dbReference>
<dbReference type="NCBIfam" id="NF009379">
    <property type="entry name" value="PRK12740.1-3"/>
    <property type="match status" value="1"/>
</dbReference>
<dbReference type="AlphaFoldDB" id="T0IYP1"/>
<dbReference type="SUPFAM" id="SSF52540">
    <property type="entry name" value="P-loop containing nucleoside triphosphate hydrolases"/>
    <property type="match status" value="1"/>
</dbReference>
<dbReference type="InterPro" id="IPR020568">
    <property type="entry name" value="Ribosomal_Su5_D2-typ_SF"/>
</dbReference>
<keyword evidence="5" id="KW-0342">GTP-binding</keyword>
<keyword evidence="10" id="KW-1185">Reference proteome</keyword>
<dbReference type="InterPro" id="IPR000795">
    <property type="entry name" value="T_Tr_GTP-bd_dom"/>
</dbReference>
<dbReference type="Gene3D" id="3.40.50.300">
    <property type="entry name" value="P-loop containing nucleotide triphosphate hydrolases"/>
    <property type="match status" value="1"/>
</dbReference>
<evidence type="ECO:0000256" key="6">
    <source>
        <dbReference type="ARBA" id="ARBA00024731"/>
    </source>
</evidence>
<evidence type="ECO:0000256" key="4">
    <source>
        <dbReference type="ARBA" id="ARBA00022917"/>
    </source>
</evidence>
<evidence type="ECO:0000256" key="1">
    <source>
        <dbReference type="ARBA" id="ARBA00017872"/>
    </source>
</evidence>
<dbReference type="Pfam" id="PF03764">
    <property type="entry name" value="EFG_IV"/>
    <property type="match status" value="1"/>
</dbReference>
<dbReference type="InterPro" id="IPR035649">
    <property type="entry name" value="EFG_V"/>
</dbReference>
<feature type="compositionally biased region" description="Polar residues" evidence="7">
    <location>
        <begin position="38"/>
        <end position="47"/>
    </location>
</feature>
<evidence type="ECO:0000313" key="10">
    <source>
        <dbReference type="Proteomes" id="UP000015525"/>
    </source>
</evidence>
<dbReference type="SMART" id="SM00838">
    <property type="entry name" value="EFG_C"/>
    <property type="match status" value="1"/>
</dbReference>
<dbReference type="PANTHER" id="PTHR43261:SF7">
    <property type="entry name" value="ELONGATION FACTOR G-LIKE PROTEIN"/>
    <property type="match status" value="1"/>
</dbReference>
<dbReference type="InterPro" id="IPR009000">
    <property type="entry name" value="Transl_B-barrel_sf"/>
</dbReference>
<dbReference type="RefSeq" id="WP_021236551.1">
    <property type="nucleotide sequence ID" value="NZ_ATHO01000007.1"/>
</dbReference>
<dbReference type="SMART" id="SM00889">
    <property type="entry name" value="EFG_IV"/>
    <property type="match status" value="1"/>
</dbReference>
<dbReference type="InterPro" id="IPR047872">
    <property type="entry name" value="EFG_IV"/>
</dbReference>
<dbReference type="InterPro" id="IPR035647">
    <property type="entry name" value="EFG_III/V"/>
</dbReference>
<dbReference type="SUPFAM" id="SSF54211">
    <property type="entry name" value="Ribosomal protein S5 domain 2-like"/>
    <property type="match status" value="1"/>
</dbReference>
<dbReference type="GO" id="GO:0097216">
    <property type="term" value="F:guanosine tetraphosphate binding"/>
    <property type="evidence" value="ECO:0007669"/>
    <property type="project" value="UniProtKB-ARBA"/>
</dbReference>
<dbReference type="SUPFAM" id="SSF54980">
    <property type="entry name" value="EF-G C-terminal domain-like"/>
    <property type="match status" value="2"/>
</dbReference>
<reference evidence="9 10" key="1">
    <citation type="journal article" date="2013" name="Genome Announc.">
        <title>Draft Genome Sequence of Sphingobium quisquiliarum Strain P25T, a Novel Hexachlorocyclohexane (HCH)-Degrading Bacterium Isolated from an HCH Dumpsite.</title>
        <authorList>
            <person name="Kumar Singh A."/>
            <person name="Sangwan N."/>
            <person name="Sharma A."/>
            <person name="Gupta V."/>
            <person name="Khurana J.P."/>
            <person name="Lal R."/>
        </authorList>
    </citation>
    <scope>NUCLEOTIDE SEQUENCE [LARGE SCALE GENOMIC DNA]</scope>
    <source>
        <strain evidence="9 10">P25</strain>
    </source>
</reference>
<dbReference type="Pfam" id="PF00009">
    <property type="entry name" value="GTP_EFTU"/>
    <property type="match status" value="1"/>
</dbReference>
<dbReference type="Gene3D" id="2.40.30.10">
    <property type="entry name" value="Translation factors"/>
    <property type="match status" value="1"/>
</dbReference>
<dbReference type="CDD" id="cd03713">
    <property type="entry name" value="EFG_mtEFG_C"/>
    <property type="match status" value="1"/>
</dbReference>
<evidence type="ECO:0000256" key="7">
    <source>
        <dbReference type="SAM" id="MobiDB-lite"/>
    </source>
</evidence>
<dbReference type="GO" id="GO:0003924">
    <property type="term" value="F:GTPase activity"/>
    <property type="evidence" value="ECO:0007669"/>
    <property type="project" value="InterPro"/>
</dbReference>
<keyword evidence="4" id="KW-0648">Protein biosynthesis</keyword>
<dbReference type="CDD" id="cd01434">
    <property type="entry name" value="EFG_mtEFG1_IV"/>
    <property type="match status" value="1"/>
</dbReference>
<accession>T0IYP1</accession>
<dbReference type="Proteomes" id="UP000015525">
    <property type="component" value="Unassembled WGS sequence"/>
</dbReference>
<evidence type="ECO:0000259" key="8">
    <source>
        <dbReference type="PROSITE" id="PS51722"/>
    </source>
</evidence>
<dbReference type="InterPro" id="IPR027417">
    <property type="entry name" value="P-loop_NTPase"/>
</dbReference>
<dbReference type="InterPro" id="IPR000640">
    <property type="entry name" value="EFG_V-like"/>
</dbReference>
<dbReference type="Gene3D" id="3.30.70.870">
    <property type="entry name" value="Elongation Factor G (Translational Gtpase), domain 3"/>
    <property type="match status" value="1"/>
</dbReference>
<dbReference type="Gene3D" id="3.30.70.240">
    <property type="match status" value="1"/>
</dbReference>
<protein>
    <recommendedName>
        <fullName evidence="1">Elongation factor G</fullName>
    </recommendedName>
</protein>
<organism evidence="9 10">
    <name type="scientific">Sphingobium quisquiliarum P25</name>
    <dbReference type="NCBI Taxonomy" id="1329909"/>
    <lineage>
        <taxon>Bacteria</taxon>
        <taxon>Pseudomonadati</taxon>
        <taxon>Pseudomonadota</taxon>
        <taxon>Alphaproteobacteria</taxon>
        <taxon>Sphingomonadales</taxon>
        <taxon>Sphingomonadaceae</taxon>
        <taxon>Sphingobium</taxon>
    </lineage>
</organism>